<dbReference type="Proteomes" id="UP000054524">
    <property type="component" value="Unassembled WGS sequence"/>
</dbReference>
<comment type="subcellular location">
    <subcellularLocation>
        <location evidence="1">Endomembrane system</location>
        <topology evidence="1">Multi-pass membrane protein</topology>
    </subcellularLocation>
</comment>
<evidence type="ECO:0000256" key="5">
    <source>
        <dbReference type="SAM" id="Phobius"/>
    </source>
</evidence>
<dbReference type="GO" id="GO:0012505">
    <property type="term" value="C:endomembrane system"/>
    <property type="evidence" value="ECO:0007669"/>
    <property type="project" value="UniProtKB-SubCell"/>
</dbReference>
<dbReference type="EMBL" id="AKIJ01000003">
    <property type="protein sequence ID" value="KFG26175.1"/>
    <property type="molecule type" value="Genomic_DNA"/>
</dbReference>
<feature type="transmembrane region" description="Helical" evidence="5">
    <location>
        <begin position="190"/>
        <end position="208"/>
    </location>
</feature>
<keyword evidence="2 5" id="KW-0812">Transmembrane</keyword>
<protein>
    <submittedName>
        <fullName evidence="6">Uncharacterized protein</fullName>
    </submittedName>
</protein>
<dbReference type="GO" id="GO:0016020">
    <property type="term" value="C:membrane"/>
    <property type="evidence" value="ECO:0007669"/>
    <property type="project" value="InterPro"/>
</dbReference>
<feature type="transmembrane region" description="Helical" evidence="5">
    <location>
        <begin position="86"/>
        <end position="107"/>
    </location>
</feature>
<dbReference type="InterPro" id="IPR006838">
    <property type="entry name" value="ADTRP_AIG1"/>
</dbReference>
<proteinExistence type="predicted"/>
<gene>
    <name evidence="6" type="ORF">NESG_01291</name>
</gene>
<keyword evidence="7" id="KW-1185">Reference proteome</keyword>
<evidence type="ECO:0000313" key="6">
    <source>
        <dbReference type="EMBL" id="KFG26175.1"/>
    </source>
</evidence>
<keyword evidence="3 5" id="KW-1133">Transmembrane helix</keyword>
<evidence type="ECO:0000256" key="3">
    <source>
        <dbReference type="ARBA" id="ARBA00022989"/>
    </source>
</evidence>
<feature type="transmembrane region" description="Helical" evidence="5">
    <location>
        <begin position="53"/>
        <end position="74"/>
    </location>
</feature>
<sequence>METHQSNRKLSNHLSLINSVASGVGIATTVYGNLDVACNNYFNVDLAINPKKFFFVTNSTLLFSFFAFCMSITVPHISNNKMHTLSAHLTSTILTAELLISIIFWPIFRYNPNLVFPKSSIYGPRRISMFANLCMHAFPCVLLFITYIANKATHKPSIAWSALYISYIVTISYIYYYTYGHWRYRIMDKISNYVPLFFLFLGVLFWITHKKLYWIKVKVYSHYQIDKW</sequence>
<accession>A0A086J207</accession>
<evidence type="ECO:0000256" key="4">
    <source>
        <dbReference type="ARBA" id="ARBA00023136"/>
    </source>
</evidence>
<evidence type="ECO:0000256" key="1">
    <source>
        <dbReference type="ARBA" id="ARBA00004127"/>
    </source>
</evidence>
<dbReference type="HOGENOM" id="CLU_1205069_0_0_1"/>
<evidence type="ECO:0000256" key="2">
    <source>
        <dbReference type="ARBA" id="ARBA00022692"/>
    </source>
</evidence>
<comment type="caution">
    <text evidence="6">The sequence shown here is derived from an EMBL/GenBank/DDBJ whole genome shotgun (WGS) entry which is preliminary data.</text>
</comment>
<feature type="transmembrane region" description="Helical" evidence="5">
    <location>
        <begin position="158"/>
        <end position="178"/>
    </location>
</feature>
<name>A0A086J207_NEMA1</name>
<dbReference type="GeneID" id="77676264"/>
<keyword evidence="4 5" id="KW-0472">Membrane</keyword>
<dbReference type="RefSeq" id="XP_052904730.1">
    <property type="nucleotide sequence ID" value="XM_053048925.1"/>
</dbReference>
<dbReference type="AlphaFoldDB" id="A0A086J207"/>
<feature type="transmembrane region" description="Helical" evidence="5">
    <location>
        <begin position="12"/>
        <end position="33"/>
    </location>
</feature>
<feature type="transmembrane region" description="Helical" evidence="5">
    <location>
        <begin position="127"/>
        <end position="149"/>
    </location>
</feature>
<reference evidence="6 7" key="1">
    <citation type="journal article" date="2014" name="Genome Announc.">
        <title>Genome Sequence of the Microsporidian Species Nematocida sp1 Strain ERTm6 (ATCC PRA-372).</title>
        <authorList>
            <person name="Bakowski M.A."/>
            <person name="Priest M."/>
            <person name="Young S."/>
            <person name="Cuomo C.A."/>
            <person name="Troemel E.R."/>
        </authorList>
    </citation>
    <scope>NUCLEOTIDE SEQUENCE [LARGE SCALE GENOMIC DNA]</scope>
    <source>
        <strain evidence="6 7">ERTm6</strain>
    </source>
</reference>
<dbReference type="Pfam" id="PF04750">
    <property type="entry name" value="Far-17a_AIG1"/>
    <property type="match status" value="1"/>
</dbReference>
<organism evidence="6 7">
    <name type="scientific">Nematocida ausubeli (strain ATCC PRA-371 / ERTm2)</name>
    <name type="common">Nematode killer fungus</name>
    <dbReference type="NCBI Taxonomy" id="1913371"/>
    <lineage>
        <taxon>Eukaryota</taxon>
        <taxon>Fungi</taxon>
        <taxon>Fungi incertae sedis</taxon>
        <taxon>Microsporidia</taxon>
        <taxon>Nematocida</taxon>
    </lineage>
</organism>
<evidence type="ECO:0000313" key="7">
    <source>
        <dbReference type="Proteomes" id="UP000054524"/>
    </source>
</evidence>